<proteinExistence type="predicted"/>
<feature type="region of interest" description="Disordered" evidence="1">
    <location>
        <begin position="1"/>
        <end position="34"/>
    </location>
</feature>
<dbReference type="AlphaFoldDB" id="A0AA39XK84"/>
<organism evidence="2 3">
    <name type="scientific">Bombardia bombarda</name>
    <dbReference type="NCBI Taxonomy" id="252184"/>
    <lineage>
        <taxon>Eukaryota</taxon>
        <taxon>Fungi</taxon>
        <taxon>Dikarya</taxon>
        <taxon>Ascomycota</taxon>
        <taxon>Pezizomycotina</taxon>
        <taxon>Sordariomycetes</taxon>
        <taxon>Sordariomycetidae</taxon>
        <taxon>Sordariales</taxon>
        <taxon>Lasiosphaeriaceae</taxon>
        <taxon>Bombardia</taxon>
    </lineage>
</organism>
<evidence type="ECO:0000313" key="2">
    <source>
        <dbReference type="EMBL" id="KAK0634590.1"/>
    </source>
</evidence>
<gene>
    <name evidence="2" type="ORF">B0T17DRAFT_513719</name>
</gene>
<keyword evidence="3" id="KW-1185">Reference proteome</keyword>
<reference evidence="2" key="1">
    <citation type="submission" date="2023-06" db="EMBL/GenBank/DDBJ databases">
        <title>Genome-scale phylogeny and comparative genomics of the fungal order Sordariales.</title>
        <authorList>
            <consortium name="Lawrence Berkeley National Laboratory"/>
            <person name="Hensen N."/>
            <person name="Bonometti L."/>
            <person name="Westerberg I."/>
            <person name="Brannstrom I.O."/>
            <person name="Guillou S."/>
            <person name="Cros-Aarteil S."/>
            <person name="Calhoun S."/>
            <person name="Haridas S."/>
            <person name="Kuo A."/>
            <person name="Mondo S."/>
            <person name="Pangilinan J."/>
            <person name="Riley R."/>
            <person name="LaButti K."/>
            <person name="Andreopoulos B."/>
            <person name="Lipzen A."/>
            <person name="Chen C."/>
            <person name="Yanf M."/>
            <person name="Daum C."/>
            <person name="Ng V."/>
            <person name="Clum A."/>
            <person name="Steindorff A."/>
            <person name="Ohm R."/>
            <person name="Martin F."/>
            <person name="Silar P."/>
            <person name="Natvig D."/>
            <person name="Lalanne C."/>
            <person name="Gautier V."/>
            <person name="Ament-velasquez S.L."/>
            <person name="Kruys A."/>
            <person name="Hutchinson M.I."/>
            <person name="Powell A.J."/>
            <person name="Barry K."/>
            <person name="Miller A.N."/>
            <person name="Grigoriev I.V."/>
            <person name="Debuchy R."/>
            <person name="Gladieux P."/>
            <person name="Thoren M.H."/>
            <person name="Johannesson H."/>
        </authorList>
    </citation>
    <scope>NUCLEOTIDE SEQUENCE</scope>
    <source>
        <strain evidence="2">SMH3391-2</strain>
    </source>
</reference>
<feature type="compositionally biased region" description="Polar residues" evidence="1">
    <location>
        <begin position="1"/>
        <end position="12"/>
    </location>
</feature>
<dbReference type="Proteomes" id="UP001174934">
    <property type="component" value="Unassembled WGS sequence"/>
</dbReference>
<accession>A0AA39XK84</accession>
<dbReference type="EMBL" id="JAULSR010000001">
    <property type="protein sequence ID" value="KAK0634590.1"/>
    <property type="molecule type" value="Genomic_DNA"/>
</dbReference>
<protein>
    <submittedName>
        <fullName evidence="2">Uncharacterized protein</fullName>
    </submittedName>
</protein>
<comment type="caution">
    <text evidence="2">The sequence shown here is derived from an EMBL/GenBank/DDBJ whole genome shotgun (WGS) entry which is preliminary data.</text>
</comment>
<evidence type="ECO:0000313" key="3">
    <source>
        <dbReference type="Proteomes" id="UP001174934"/>
    </source>
</evidence>
<name>A0AA39XK84_9PEZI</name>
<evidence type="ECO:0000256" key="1">
    <source>
        <dbReference type="SAM" id="MobiDB-lite"/>
    </source>
</evidence>
<sequence>MACSGSSDGVSQQPPPYTTNPGSSGHPRHGMQMLGWEVPHGLILEHLDPPTPRAVVS</sequence>